<dbReference type="AlphaFoldDB" id="A0A843UXN5"/>
<dbReference type="InterPro" id="IPR052588">
    <property type="entry name" value="Kelch_domain_protein"/>
</dbReference>
<keyword evidence="4" id="KW-1185">Reference proteome</keyword>
<feature type="region of interest" description="Disordered" evidence="1">
    <location>
        <begin position="1"/>
        <end position="37"/>
    </location>
</feature>
<evidence type="ECO:0000313" key="4">
    <source>
        <dbReference type="Proteomes" id="UP000652761"/>
    </source>
</evidence>
<accession>A0A843UXN5</accession>
<dbReference type="Proteomes" id="UP000652761">
    <property type="component" value="Unassembled WGS sequence"/>
</dbReference>
<evidence type="ECO:0000256" key="1">
    <source>
        <dbReference type="SAM" id="MobiDB-lite"/>
    </source>
</evidence>
<comment type="caution">
    <text evidence="3">The sequence shown here is derived from an EMBL/GenBank/DDBJ whole genome shotgun (WGS) entry which is preliminary data.</text>
</comment>
<gene>
    <name evidence="3" type="ORF">Taro_020943</name>
</gene>
<evidence type="ECO:0000313" key="3">
    <source>
        <dbReference type="EMBL" id="MQL88385.1"/>
    </source>
</evidence>
<feature type="region of interest" description="Disordered" evidence="1">
    <location>
        <begin position="93"/>
        <end position="120"/>
    </location>
</feature>
<dbReference type="Pfam" id="PF13422">
    <property type="entry name" value="DUF4110"/>
    <property type="match status" value="1"/>
</dbReference>
<feature type="compositionally biased region" description="Basic residues" evidence="1">
    <location>
        <begin position="1"/>
        <end position="10"/>
    </location>
</feature>
<sequence>MEAPRVRKFKSPPSKLRARKQDFSNSSTPEMGHPGETLKDFYRRTNLYWQMAAHEHTQHTGKELRKDGFDLAEARFKELKPVLDELAILEAEQKAEEEESAESSTRKKNSKKSDHQISRR</sequence>
<evidence type="ECO:0000259" key="2">
    <source>
        <dbReference type="Pfam" id="PF13422"/>
    </source>
</evidence>
<name>A0A843UXN5_COLES</name>
<dbReference type="PANTHER" id="PTHR46063">
    <property type="entry name" value="KELCH DOMAIN-CONTAINING PROTEIN"/>
    <property type="match status" value="1"/>
</dbReference>
<feature type="compositionally biased region" description="Basic and acidic residues" evidence="1">
    <location>
        <begin position="111"/>
        <end position="120"/>
    </location>
</feature>
<reference evidence="3" key="1">
    <citation type="submission" date="2017-07" db="EMBL/GenBank/DDBJ databases">
        <title>Taro Niue Genome Assembly and Annotation.</title>
        <authorList>
            <person name="Atibalentja N."/>
            <person name="Keating K."/>
            <person name="Fields C.J."/>
        </authorList>
    </citation>
    <scope>NUCLEOTIDE SEQUENCE</scope>
    <source>
        <strain evidence="3">Niue_2</strain>
        <tissue evidence="3">Leaf</tissue>
    </source>
</reference>
<dbReference type="InterPro" id="IPR025183">
    <property type="entry name" value="DUF4110"/>
</dbReference>
<dbReference type="PANTHER" id="PTHR46063:SF1">
    <property type="entry name" value="KELCH DOMAIN-CONTAINING PROTEIN 4"/>
    <property type="match status" value="1"/>
</dbReference>
<organism evidence="3 4">
    <name type="scientific">Colocasia esculenta</name>
    <name type="common">Wild taro</name>
    <name type="synonym">Arum esculentum</name>
    <dbReference type="NCBI Taxonomy" id="4460"/>
    <lineage>
        <taxon>Eukaryota</taxon>
        <taxon>Viridiplantae</taxon>
        <taxon>Streptophyta</taxon>
        <taxon>Embryophyta</taxon>
        <taxon>Tracheophyta</taxon>
        <taxon>Spermatophyta</taxon>
        <taxon>Magnoliopsida</taxon>
        <taxon>Liliopsida</taxon>
        <taxon>Araceae</taxon>
        <taxon>Aroideae</taxon>
        <taxon>Colocasieae</taxon>
        <taxon>Colocasia</taxon>
    </lineage>
</organism>
<dbReference type="EMBL" id="NMUH01001052">
    <property type="protein sequence ID" value="MQL88385.1"/>
    <property type="molecule type" value="Genomic_DNA"/>
</dbReference>
<protein>
    <recommendedName>
        <fullName evidence="2">DUF4110 domain-containing protein</fullName>
    </recommendedName>
</protein>
<dbReference type="OrthoDB" id="4447at2759"/>
<proteinExistence type="predicted"/>
<feature type="domain" description="DUF4110" evidence="2">
    <location>
        <begin position="31"/>
        <end position="109"/>
    </location>
</feature>